<evidence type="ECO:0000313" key="2">
    <source>
        <dbReference type="EMBL" id="MBC3933792.1"/>
    </source>
</evidence>
<gene>
    <name evidence="2" type="ORF">H8K47_00335</name>
</gene>
<dbReference type="Pfam" id="PF11231">
    <property type="entry name" value="DUF3034"/>
    <property type="match status" value="1"/>
</dbReference>
<dbReference type="AlphaFoldDB" id="A0A923HZN7"/>
<feature type="chain" id="PRO_5037985852" evidence="1">
    <location>
        <begin position="31"/>
        <end position="306"/>
    </location>
</feature>
<accession>A0A923HZN7</accession>
<evidence type="ECO:0000313" key="3">
    <source>
        <dbReference type="Proteomes" id="UP000612361"/>
    </source>
</evidence>
<proteinExistence type="predicted"/>
<keyword evidence="3" id="KW-1185">Reference proteome</keyword>
<sequence>MTMITMSTLQFLKLSTASLLSIGLIHMAHALDLPPSDRGKLLATAGVSQAEGAAGGGLVPWAVIAGYGSEDSAGVTAFVTQLSTRDYRLRSSGVALGWHDKLEVSLARQEFTGSEAPLDQLRLSQDIVGIKLKLSGDLIADQDTWRPQLAVGAMFKQTRAVEGLSALSVTSVTQLGATDSKGVDYYVSASKLLLANNLLLNGTLRLSKSNQLGLLGFGGPQSQSYQILPEVSVAYLLSPHWVAGAEYRQRPSNLVIDREKAAKDVFLAYFPNKQWSLTLAYVSLGDITVFNPRNQQGWYLSLQLAN</sequence>
<comment type="caution">
    <text evidence="2">The sequence shown here is derived from an EMBL/GenBank/DDBJ whole genome shotgun (WGS) entry which is preliminary data.</text>
</comment>
<reference evidence="2" key="1">
    <citation type="submission" date="2020-08" db="EMBL/GenBank/DDBJ databases">
        <title>Novel species isolated from subtropical streams in China.</title>
        <authorList>
            <person name="Lu H."/>
        </authorList>
    </citation>
    <scope>NUCLEOTIDE SEQUENCE</scope>
    <source>
        <strain evidence="2">CY7W</strain>
    </source>
</reference>
<organism evidence="2 3">
    <name type="scientific">Undibacterium rugosum</name>
    <dbReference type="NCBI Taxonomy" id="2762291"/>
    <lineage>
        <taxon>Bacteria</taxon>
        <taxon>Pseudomonadati</taxon>
        <taxon>Pseudomonadota</taxon>
        <taxon>Betaproteobacteria</taxon>
        <taxon>Burkholderiales</taxon>
        <taxon>Oxalobacteraceae</taxon>
        <taxon>Undibacterium</taxon>
    </lineage>
</organism>
<dbReference type="Proteomes" id="UP000612361">
    <property type="component" value="Unassembled WGS sequence"/>
</dbReference>
<dbReference type="InterPro" id="IPR021393">
    <property type="entry name" value="DUF3034"/>
</dbReference>
<name>A0A923HZN7_9BURK</name>
<dbReference type="EMBL" id="JACOGG010000001">
    <property type="protein sequence ID" value="MBC3933792.1"/>
    <property type="molecule type" value="Genomic_DNA"/>
</dbReference>
<evidence type="ECO:0000256" key="1">
    <source>
        <dbReference type="SAM" id="SignalP"/>
    </source>
</evidence>
<protein>
    <submittedName>
        <fullName evidence="2">DUF3034 family protein</fullName>
    </submittedName>
</protein>
<keyword evidence="1" id="KW-0732">Signal</keyword>
<feature type="signal peptide" evidence="1">
    <location>
        <begin position="1"/>
        <end position="30"/>
    </location>
</feature>